<evidence type="ECO:0000256" key="1">
    <source>
        <dbReference type="PROSITE-ProRule" id="PRU00325"/>
    </source>
</evidence>
<name>A0A8R2JUU6_ACYPI</name>
<protein>
    <recommendedName>
        <fullName evidence="3">SWIM-type domain-containing protein</fullName>
    </recommendedName>
</protein>
<evidence type="ECO:0000256" key="2">
    <source>
        <dbReference type="SAM" id="MobiDB-lite"/>
    </source>
</evidence>
<dbReference type="Pfam" id="PF10551">
    <property type="entry name" value="MULE"/>
    <property type="match status" value="1"/>
</dbReference>
<feature type="compositionally biased region" description="Polar residues" evidence="2">
    <location>
        <begin position="52"/>
        <end position="68"/>
    </location>
</feature>
<dbReference type="EnsemblMetazoa" id="XM_029492112.1">
    <property type="protein sequence ID" value="XP_029347972.1"/>
    <property type="gene ID" value="LOC100573858"/>
</dbReference>
<dbReference type="GO" id="GO:0008270">
    <property type="term" value="F:zinc ion binding"/>
    <property type="evidence" value="ECO:0007669"/>
    <property type="project" value="UniProtKB-KW"/>
</dbReference>
<accession>A0A8R2JUU6</accession>
<feature type="region of interest" description="Disordered" evidence="2">
    <location>
        <begin position="52"/>
        <end position="91"/>
    </location>
</feature>
<reference evidence="4" key="2">
    <citation type="submission" date="2022-06" db="UniProtKB">
        <authorList>
            <consortium name="EnsemblMetazoa"/>
        </authorList>
    </citation>
    <scope>IDENTIFICATION</scope>
</reference>
<keyword evidence="5" id="KW-1185">Reference proteome</keyword>
<evidence type="ECO:0000313" key="4">
    <source>
        <dbReference type="EnsemblMetazoa" id="XP_029347972.1"/>
    </source>
</evidence>
<sequence length="641" mass="73302">MDWISKARFLQPPIDQAEMVDQITSHFTFNISIALRGLRITTTNELVQQLSHIQQAHSPPNNQNAPSYQNQNNQNRNSFNNSSGPNQQNRTVQNWHEKWRSTHLGPRTGQGVIMKLKEKKETYNENGVFIFIQDNPFAVLILTPIMLRAHDLPLAKDIVFVDSTSSCDPENHCITFLLTPCAAGAAPLGVLITKGQSEESYKAGFLLIKNNVQNAFGGKGFPTIFLTDNSDAEINALKAVWPNSKSLLCIFHVLQAVWRWLWDGKNNINKEDRQPMMQSFRKMLYAETVEEAYAAFEVTLEIGKRWCLAWRDHTNRGHHTNNFSEVSVRIFKENVLCRVKAYNVVSIVDFCCTKLEDYYRRKFQEFSNDRNPTARKYFEKIIKLCDYASKDKIYVENEEYYVPSEENKQLMYCVEPTIGICSCKVGIHGKFCKHQGIVYKYFNKIGVNFPPVTIEDKYLIAKLALGEKVPNKTFYEGLLPTEVVHTQSPISHDIHQDSNKKSSTESMHIVKEHNPNLEKQDCLSILDDITQKLSNNVIKYGESTYENLLKFKNRLDKIHTEGQFNTFLATAGTSSLSLRHRDVASIKVQPTTIARRRPGITRGSKRLLAGRPATSDSNRPKKKPRNLLHNIKNCVTNAKSH</sequence>
<dbReference type="RefSeq" id="XP_029347972.1">
    <property type="nucleotide sequence ID" value="XM_029492112.1"/>
</dbReference>
<dbReference type="InterPro" id="IPR007527">
    <property type="entry name" value="Znf_SWIM"/>
</dbReference>
<proteinExistence type="predicted"/>
<dbReference type="Proteomes" id="UP000007819">
    <property type="component" value="Unassembled WGS sequence"/>
</dbReference>
<organism evidence="4 5">
    <name type="scientific">Acyrthosiphon pisum</name>
    <name type="common">Pea aphid</name>
    <dbReference type="NCBI Taxonomy" id="7029"/>
    <lineage>
        <taxon>Eukaryota</taxon>
        <taxon>Metazoa</taxon>
        <taxon>Ecdysozoa</taxon>
        <taxon>Arthropoda</taxon>
        <taxon>Hexapoda</taxon>
        <taxon>Insecta</taxon>
        <taxon>Pterygota</taxon>
        <taxon>Neoptera</taxon>
        <taxon>Paraneoptera</taxon>
        <taxon>Hemiptera</taxon>
        <taxon>Sternorrhyncha</taxon>
        <taxon>Aphidomorpha</taxon>
        <taxon>Aphidoidea</taxon>
        <taxon>Aphididae</taxon>
        <taxon>Macrosiphini</taxon>
        <taxon>Acyrthosiphon</taxon>
    </lineage>
</organism>
<keyword evidence="1" id="KW-0479">Metal-binding</keyword>
<dbReference type="OrthoDB" id="6597347at2759"/>
<dbReference type="PROSITE" id="PS50966">
    <property type="entry name" value="ZF_SWIM"/>
    <property type="match status" value="1"/>
</dbReference>
<dbReference type="PANTHER" id="PTHR35385">
    <property type="entry name" value="PROTEIN B, PUTATIVE-RELATED-RELATED"/>
    <property type="match status" value="1"/>
</dbReference>
<feature type="region of interest" description="Disordered" evidence="2">
    <location>
        <begin position="597"/>
        <end position="626"/>
    </location>
</feature>
<feature type="domain" description="SWIM-type" evidence="3">
    <location>
        <begin position="412"/>
        <end position="443"/>
    </location>
</feature>
<keyword evidence="1" id="KW-0862">Zinc</keyword>
<dbReference type="KEGG" id="api:100573858"/>
<feature type="compositionally biased region" description="Low complexity" evidence="2">
    <location>
        <begin position="69"/>
        <end position="83"/>
    </location>
</feature>
<dbReference type="GeneID" id="100573858"/>
<keyword evidence="1" id="KW-0863">Zinc-finger</keyword>
<evidence type="ECO:0000313" key="5">
    <source>
        <dbReference type="Proteomes" id="UP000007819"/>
    </source>
</evidence>
<dbReference type="InterPro" id="IPR018289">
    <property type="entry name" value="MULE_transposase_dom"/>
</dbReference>
<dbReference type="PANTHER" id="PTHR35385:SF2">
    <property type="entry name" value="PROTEIN B, PUTATIVE-RELATED"/>
    <property type="match status" value="1"/>
</dbReference>
<dbReference type="AlphaFoldDB" id="A0A8R2JUU6"/>
<evidence type="ECO:0000259" key="3">
    <source>
        <dbReference type="PROSITE" id="PS50966"/>
    </source>
</evidence>
<reference evidence="5" key="1">
    <citation type="submission" date="2010-06" db="EMBL/GenBank/DDBJ databases">
        <authorList>
            <person name="Jiang H."/>
            <person name="Abraham K."/>
            <person name="Ali S."/>
            <person name="Alsbrooks S.L."/>
            <person name="Anim B.N."/>
            <person name="Anosike U.S."/>
            <person name="Attaway T."/>
            <person name="Bandaranaike D.P."/>
            <person name="Battles P.K."/>
            <person name="Bell S.N."/>
            <person name="Bell A.V."/>
            <person name="Beltran B."/>
            <person name="Bickham C."/>
            <person name="Bustamante Y."/>
            <person name="Caleb T."/>
            <person name="Canada A."/>
            <person name="Cardenas V."/>
            <person name="Carter K."/>
            <person name="Chacko J."/>
            <person name="Chandrabose M.N."/>
            <person name="Chavez D."/>
            <person name="Chavez A."/>
            <person name="Chen L."/>
            <person name="Chu H.-S."/>
            <person name="Claassen K.J."/>
            <person name="Cockrell R."/>
            <person name="Collins M."/>
            <person name="Cooper J.A."/>
            <person name="Cree A."/>
            <person name="Curry S.M."/>
            <person name="Da Y."/>
            <person name="Dao M.D."/>
            <person name="Das B."/>
            <person name="Davila M.-L."/>
            <person name="Davy-Carroll L."/>
            <person name="Denson S."/>
            <person name="Dinh H."/>
            <person name="Ebong V.E."/>
            <person name="Edwards J.R."/>
            <person name="Egan A."/>
            <person name="El-Daye J."/>
            <person name="Escobedo L."/>
            <person name="Fernandez S."/>
            <person name="Fernando P.R."/>
            <person name="Flagg N."/>
            <person name="Forbes L.D."/>
            <person name="Fowler R.G."/>
            <person name="Fu Q."/>
            <person name="Gabisi R.A."/>
            <person name="Ganer J."/>
            <person name="Garbino Pronczuk A."/>
            <person name="Garcia R.M."/>
            <person name="Garner T."/>
            <person name="Garrett T.E."/>
            <person name="Gonzalez D.A."/>
            <person name="Hamid H."/>
            <person name="Hawkins E.S."/>
            <person name="Hirani K."/>
            <person name="Hogues M.E."/>
            <person name="Hollins B."/>
            <person name="Hsiao C.-H."/>
            <person name="Jabil R."/>
            <person name="James M.L."/>
            <person name="Jhangiani S.N."/>
            <person name="Johnson B."/>
            <person name="Johnson Q."/>
            <person name="Joshi V."/>
            <person name="Kalu J.B."/>
            <person name="Kam C."/>
            <person name="Kashfia A."/>
            <person name="Keebler J."/>
            <person name="Kisamo H."/>
            <person name="Kovar C.L."/>
            <person name="Lago L.A."/>
            <person name="Lai C.-Y."/>
            <person name="Laidlaw J."/>
            <person name="Lara F."/>
            <person name="Le T.-K."/>
            <person name="Lee S.L."/>
            <person name="Legall F.H."/>
            <person name="Lemon S.J."/>
            <person name="Lewis L.R."/>
            <person name="Li B."/>
            <person name="Liu Y."/>
            <person name="Liu Y.-S."/>
            <person name="Lopez J."/>
            <person name="Lozado R.J."/>
            <person name="Lu J."/>
            <person name="Madu R.C."/>
            <person name="Maheshwari M."/>
            <person name="Maheshwari R."/>
            <person name="Malloy K."/>
            <person name="Martinez E."/>
            <person name="Mathew T."/>
            <person name="Mercado I.C."/>
            <person name="Mercado C."/>
            <person name="Meyer B."/>
            <person name="Montgomery K."/>
            <person name="Morgan M.B."/>
            <person name="Munidasa M."/>
            <person name="Nazareth L.V."/>
            <person name="Nelson J."/>
            <person name="Ng B.M."/>
            <person name="Nguyen N.B."/>
            <person name="Nguyen P.Q."/>
            <person name="Nguyen T."/>
            <person name="Obregon M."/>
            <person name="Okwuonu G.O."/>
            <person name="Onwere C.G."/>
            <person name="Orozco G."/>
            <person name="Parra A."/>
            <person name="Patel S."/>
            <person name="Patil S."/>
            <person name="Perez A."/>
            <person name="Perez Y."/>
            <person name="Pham C."/>
            <person name="Primus E.L."/>
            <person name="Pu L.-L."/>
            <person name="Puazo M."/>
            <person name="Qin X."/>
            <person name="Quiroz J.B."/>
            <person name="Reese J."/>
            <person name="Richards S."/>
            <person name="Rives C.M."/>
            <person name="Robberts R."/>
            <person name="Ruiz S.J."/>
            <person name="Ruiz M.J."/>
            <person name="Santibanez J."/>
            <person name="Schneider B.W."/>
            <person name="Sisson I."/>
            <person name="Smith M."/>
            <person name="Sodergren E."/>
            <person name="Song X.-Z."/>
            <person name="Song B.B."/>
            <person name="Summersgill H."/>
            <person name="Thelus R."/>
            <person name="Thornton R.D."/>
            <person name="Trejos Z.Y."/>
            <person name="Usmani K."/>
            <person name="Vattathil S."/>
            <person name="Villasana D."/>
            <person name="Walker D.L."/>
            <person name="Wang S."/>
            <person name="Wang K."/>
            <person name="White C.S."/>
            <person name="Williams A.C."/>
            <person name="Williamson J."/>
            <person name="Wilson K."/>
            <person name="Woghiren I.O."/>
            <person name="Woodworth J.R."/>
            <person name="Worley K.C."/>
            <person name="Wright R.A."/>
            <person name="Wu W."/>
            <person name="Young L."/>
            <person name="Zhang L."/>
            <person name="Zhang J."/>
            <person name="Zhu Y."/>
            <person name="Muzny D.M."/>
            <person name="Weinstock G."/>
            <person name="Gibbs R.A."/>
        </authorList>
    </citation>
    <scope>NUCLEOTIDE SEQUENCE [LARGE SCALE GENOMIC DNA]</scope>
    <source>
        <strain evidence="5">LSR1</strain>
    </source>
</reference>